<protein>
    <submittedName>
        <fullName evidence="3">Uncharacterized protein</fullName>
    </submittedName>
</protein>
<evidence type="ECO:0000313" key="3">
    <source>
        <dbReference type="EMBL" id="CAF4577933.1"/>
    </source>
</evidence>
<evidence type="ECO:0000313" key="4">
    <source>
        <dbReference type="Proteomes" id="UP000663873"/>
    </source>
</evidence>
<dbReference type="Proteomes" id="UP000663851">
    <property type="component" value="Unassembled WGS sequence"/>
</dbReference>
<comment type="caution">
    <text evidence="3">The sequence shown here is derived from an EMBL/GenBank/DDBJ whole genome shotgun (WGS) entry which is preliminary data.</text>
</comment>
<organism evidence="3 4">
    <name type="scientific">Rotaria socialis</name>
    <dbReference type="NCBI Taxonomy" id="392032"/>
    <lineage>
        <taxon>Eukaryota</taxon>
        <taxon>Metazoa</taxon>
        <taxon>Spiralia</taxon>
        <taxon>Gnathifera</taxon>
        <taxon>Rotifera</taxon>
        <taxon>Eurotatoria</taxon>
        <taxon>Bdelloidea</taxon>
        <taxon>Philodinida</taxon>
        <taxon>Philodinidae</taxon>
        <taxon>Rotaria</taxon>
    </lineage>
</organism>
<dbReference type="EMBL" id="CAJOBP010014609">
    <property type="protein sequence ID" value="CAF4577933.1"/>
    <property type="molecule type" value="Genomic_DNA"/>
</dbReference>
<reference evidence="3" key="1">
    <citation type="submission" date="2021-02" db="EMBL/GenBank/DDBJ databases">
        <authorList>
            <person name="Nowell W R."/>
        </authorList>
    </citation>
    <scope>NUCLEOTIDE SEQUENCE</scope>
</reference>
<evidence type="ECO:0000313" key="1">
    <source>
        <dbReference type="EMBL" id="CAF3224929.1"/>
    </source>
</evidence>
<accession>A0A821AV06</accession>
<gene>
    <name evidence="2" type="ORF">HFQ381_LOCUS31981</name>
    <name evidence="1" type="ORF">LUA448_LOCUS3444</name>
    <name evidence="3" type="ORF">UJA718_LOCUS30535</name>
</gene>
<proteinExistence type="predicted"/>
<keyword evidence="4" id="KW-1185">Reference proteome</keyword>
<evidence type="ECO:0000313" key="2">
    <source>
        <dbReference type="EMBL" id="CAF4570512.1"/>
    </source>
</evidence>
<dbReference type="AlphaFoldDB" id="A0A821AV06"/>
<dbReference type="Proteomes" id="UP000663873">
    <property type="component" value="Unassembled WGS sequence"/>
</dbReference>
<dbReference type="EMBL" id="CAJOBO010007146">
    <property type="protein sequence ID" value="CAF4570512.1"/>
    <property type="molecule type" value="Genomic_DNA"/>
</dbReference>
<feature type="non-terminal residue" evidence="3">
    <location>
        <position position="45"/>
    </location>
</feature>
<sequence length="45" mass="5289">MDKYEYVSKMELLLADKTSFERLNDDPTTTLEGSLVRLLLRLLKE</sequence>
<dbReference type="EMBL" id="CAJNYD010000162">
    <property type="protein sequence ID" value="CAF3224929.1"/>
    <property type="molecule type" value="Genomic_DNA"/>
</dbReference>
<name>A0A821AV06_9BILA</name>
<dbReference type="Proteomes" id="UP000663833">
    <property type="component" value="Unassembled WGS sequence"/>
</dbReference>